<reference evidence="2" key="1">
    <citation type="submission" date="2016-11" db="UniProtKB">
        <authorList>
            <consortium name="WormBaseParasite"/>
        </authorList>
    </citation>
    <scope>IDENTIFICATION</scope>
    <source>
        <strain evidence="2">KR3021</strain>
    </source>
</reference>
<evidence type="ECO:0000313" key="2">
    <source>
        <dbReference type="WBParaSite" id="RSKR_0000331700.1"/>
    </source>
</evidence>
<protein>
    <submittedName>
        <fullName evidence="2">ANK_REP_REGION domain-containing protein</fullName>
    </submittedName>
</protein>
<proteinExistence type="predicted"/>
<sequence length="553" mass="63192">MKLEKDLSCGLIDKTTAIVETLQKTYPPKVEDTNMELFAGDKAKVTITTKVRENAITTLKITFEADQKTFFSYEMWKETVDRAALLEVATMFITKQKYTDKTLFVGRGCSEVMKAMDIHKLPYGTKNSNKNMGVCGTCFENIELLENMADHAETIKHKTMKKVLDSRKEFKDFMGTLVFKNNTATNIAAMKLVKENSLTVKDYQAFANFEQKVLKNVVEDIFGKNGKLIMVGSVAMLTAIKTSTVDFTIITSMEMKKDKTFNKDELVEKIAEALKKDTSLESVEIEKQTKFNIVSIRSKLIPGMEITVSVDNLLGVEFVQLCDAVKKQHSNFVPLARLLRIWLTEAQLTVGDSRVYGTYFFDLLLLRILEKRRLIAYGEIKLTADYRRHNNNYLQKEVTYYLKVLDDDKQGDRLMLGNLFLVFFLEYAIHFPQHHGMTFPFSTALDSHTIDLSHGKLCFVKGGYTILHSAYIGDTKKYRYFVNTLIASLWKVVSFQTKTSFASVKFKFVKEDGTEGTGNAFEEYLVVEVAELKEETKEQLNFAEIKDILLNKK</sequence>
<evidence type="ECO:0000313" key="1">
    <source>
        <dbReference type="Proteomes" id="UP000095286"/>
    </source>
</evidence>
<dbReference type="Proteomes" id="UP000095286">
    <property type="component" value="Unplaced"/>
</dbReference>
<organism evidence="1 2">
    <name type="scientific">Rhabditophanes sp. KR3021</name>
    <dbReference type="NCBI Taxonomy" id="114890"/>
    <lineage>
        <taxon>Eukaryota</taxon>
        <taxon>Metazoa</taxon>
        <taxon>Ecdysozoa</taxon>
        <taxon>Nematoda</taxon>
        <taxon>Chromadorea</taxon>
        <taxon>Rhabditida</taxon>
        <taxon>Tylenchina</taxon>
        <taxon>Panagrolaimomorpha</taxon>
        <taxon>Strongyloidoidea</taxon>
        <taxon>Alloionematidae</taxon>
        <taxon>Rhabditophanes</taxon>
    </lineage>
</organism>
<name>A0AC35TRJ8_9BILA</name>
<accession>A0AC35TRJ8</accession>
<dbReference type="WBParaSite" id="RSKR_0000331700.1">
    <property type="protein sequence ID" value="RSKR_0000331700.1"/>
    <property type="gene ID" value="RSKR_0000331700"/>
</dbReference>